<evidence type="ECO:0000256" key="3">
    <source>
        <dbReference type="ARBA" id="ARBA00022691"/>
    </source>
</evidence>
<dbReference type="InterPro" id="IPR036873">
    <property type="entry name" value="Rhodanese-like_dom_sf"/>
</dbReference>
<organism evidence="4 5">
    <name type="scientific">Syncephalastrum racemosum</name>
    <name type="common">Filamentous fungus</name>
    <dbReference type="NCBI Taxonomy" id="13706"/>
    <lineage>
        <taxon>Eukaryota</taxon>
        <taxon>Fungi</taxon>
        <taxon>Fungi incertae sedis</taxon>
        <taxon>Mucoromycota</taxon>
        <taxon>Mucoromycotina</taxon>
        <taxon>Mucoromycetes</taxon>
        <taxon>Mucorales</taxon>
        <taxon>Syncephalastraceae</taxon>
        <taxon>Syncephalastrum</taxon>
    </lineage>
</organism>
<dbReference type="GO" id="GO:0008168">
    <property type="term" value="F:methyltransferase activity"/>
    <property type="evidence" value="ECO:0007669"/>
    <property type="project" value="UniProtKB-KW"/>
</dbReference>
<evidence type="ECO:0000256" key="1">
    <source>
        <dbReference type="ARBA" id="ARBA00022603"/>
    </source>
</evidence>
<keyword evidence="1 4" id="KW-0489">Methyltransferase</keyword>
<reference evidence="4 5" key="1">
    <citation type="submission" date="2016-07" db="EMBL/GenBank/DDBJ databases">
        <title>Pervasive Adenine N6-methylation of Active Genes in Fungi.</title>
        <authorList>
            <consortium name="DOE Joint Genome Institute"/>
            <person name="Mondo S.J."/>
            <person name="Dannebaum R.O."/>
            <person name="Kuo R.C."/>
            <person name="Labutti K."/>
            <person name="Haridas S."/>
            <person name="Kuo A."/>
            <person name="Salamov A."/>
            <person name="Ahrendt S.R."/>
            <person name="Lipzen A."/>
            <person name="Sullivan W."/>
            <person name="Andreopoulos W.B."/>
            <person name="Clum A."/>
            <person name="Lindquist E."/>
            <person name="Daum C."/>
            <person name="Ramamoorthy G.K."/>
            <person name="Gryganskyi A."/>
            <person name="Culley D."/>
            <person name="Magnuson J.K."/>
            <person name="James T.Y."/>
            <person name="O'Malley M.A."/>
            <person name="Stajich J.E."/>
            <person name="Spatafora J.W."/>
            <person name="Visel A."/>
            <person name="Grigoriev I.V."/>
        </authorList>
    </citation>
    <scope>NUCLEOTIDE SEQUENCE [LARGE SCALE GENOMIC DNA]</scope>
    <source>
        <strain evidence="4 5">NRRL 2496</strain>
    </source>
</reference>
<dbReference type="PANTHER" id="PTHR43464">
    <property type="entry name" value="METHYLTRANSFERASE"/>
    <property type="match status" value="1"/>
</dbReference>
<dbReference type="CDD" id="cd02440">
    <property type="entry name" value="AdoMet_MTases"/>
    <property type="match status" value="1"/>
</dbReference>
<name>A0A1X2HU55_SYNRA</name>
<evidence type="ECO:0000313" key="5">
    <source>
        <dbReference type="Proteomes" id="UP000242180"/>
    </source>
</evidence>
<dbReference type="SUPFAM" id="SSF53335">
    <property type="entry name" value="S-adenosyl-L-methionine-dependent methyltransferases"/>
    <property type="match status" value="1"/>
</dbReference>
<keyword evidence="5" id="KW-1185">Reference proteome</keyword>
<dbReference type="InParanoid" id="A0A1X2HU55"/>
<dbReference type="PANTHER" id="PTHR43464:SF19">
    <property type="entry name" value="UBIQUINONE BIOSYNTHESIS O-METHYLTRANSFERASE, MITOCHONDRIAL"/>
    <property type="match status" value="1"/>
</dbReference>
<dbReference type="AlphaFoldDB" id="A0A1X2HU55"/>
<evidence type="ECO:0000256" key="2">
    <source>
        <dbReference type="ARBA" id="ARBA00022679"/>
    </source>
</evidence>
<accession>A0A1X2HU55</accession>
<dbReference type="Proteomes" id="UP000242180">
    <property type="component" value="Unassembled WGS sequence"/>
</dbReference>
<dbReference type="GO" id="GO:0032259">
    <property type="term" value="P:methylation"/>
    <property type="evidence" value="ECO:0007669"/>
    <property type="project" value="UniProtKB-KW"/>
</dbReference>
<dbReference type="Gene3D" id="3.40.50.150">
    <property type="entry name" value="Vaccinia Virus protein VP39"/>
    <property type="match status" value="1"/>
</dbReference>
<comment type="caution">
    <text evidence="4">The sequence shown here is derived from an EMBL/GenBank/DDBJ whole genome shotgun (WGS) entry which is preliminary data.</text>
</comment>
<proteinExistence type="predicted"/>
<dbReference type="EMBL" id="MCGN01000001">
    <property type="protein sequence ID" value="ORZ03051.1"/>
    <property type="molecule type" value="Genomic_DNA"/>
</dbReference>
<dbReference type="FunCoup" id="A0A1X2HU55">
    <property type="interactions" value="186"/>
</dbReference>
<dbReference type="Pfam" id="PF13489">
    <property type="entry name" value="Methyltransf_23"/>
    <property type="match status" value="1"/>
</dbReference>
<dbReference type="InterPro" id="IPR029063">
    <property type="entry name" value="SAM-dependent_MTases_sf"/>
</dbReference>
<dbReference type="OMA" id="WFQLPAK"/>
<sequence length="319" mass="36015">MATDSDKLRAWKDTSDLLCLDLRPLDEHQAKRLRSSTCIPWKDLSLRCAELPAKSVPFAVLIPFSNHPALTWLPEHGWDCTWVFDASQPPFWEAAEMYGLVCRGPDEGPPALLFRPCPFLAAQLPLIQAAKNGTSLSCLDIGCGSGRDTAYLLTRGWHVDAIDSLPNAVERTLQLATHMRVHAKLEAWQVKIMANGAWHEQKNMREGIPKEERFAPGVPMDVYFSGKQYDLVLTIRFLVKTLLPDLPRLVKPGGYLLISHFVEDGSEYRQPRKEHRVQLNELSSLYGAQKDLEVVIDVIEKIEDGRPVNSVLIRKKTKI</sequence>
<dbReference type="SUPFAM" id="SSF52821">
    <property type="entry name" value="Rhodanese/Cell cycle control phosphatase"/>
    <property type="match status" value="1"/>
</dbReference>
<dbReference type="OrthoDB" id="74240at2759"/>
<evidence type="ECO:0000313" key="4">
    <source>
        <dbReference type="EMBL" id="ORZ03051.1"/>
    </source>
</evidence>
<keyword evidence="3" id="KW-0949">S-adenosyl-L-methionine</keyword>
<gene>
    <name evidence="4" type="ORF">BCR43DRAFT_510159</name>
</gene>
<protein>
    <submittedName>
        <fullName evidence="4">S-adenosyl-L-methionine-dependent methyltransferase</fullName>
    </submittedName>
</protein>
<keyword evidence="2 4" id="KW-0808">Transferase</keyword>